<dbReference type="SUPFAM" id="SSF51658">
    <property type="entry name" value="Xylose isomerase-like"/>
    <property type="match status" value="1"/>
</dbReference>
<dbReference type="AlphaFoldDB" id="A0A0P8AB77"/>
<keyword evidence="1 2" id="KW-0413">Isomerase</keyword>
<sequence length="266" mass="29533">MIRSPLPRSRFSVNFGTLFTEIPLPARLAAAKACGFEVVEFQFPYDHPIKELKAALDATGMRLNNLNTPRGDTSRDEWGHAGLPGREADFRRYFAQAVDYATALGAPLIHVMSGGVVPGQHEAGLTTYIANIREAARSVADRGLTLLLEPLNRYDRPGNLVSRSDDIVALIDEIGEPNVKLMFDFYHIQVMEGDLLRRYERHMPHIGHVQIANAPLRLAPDKGEINYPAIFEAIAASPYQGPVGLEYKPSGRTEDDFAWMAEYGIV</sequence>
<dbReference type="InterPro" id="IPR050417">
    <property type="entry name" value="Sugar_Epim/Isomerase"/>
</dbReference>
<keyword evidence="8" id="KW-1185">Reference proteome</keyword>
<dbReference type="InterPro" id="IPR026040">
    <property type="entry name" value="HyI-like"/>
</dbReference>
<proteinExistence type="inferred from homology"/>
<dbReference type="EMBL" id="LJSX01000002">
    <property type="protein sequence ID" value="KPQ12489.1"/>
    <property type="molecule type" value="Genomic_DNA"/>
</dbReference>
<gene>
    <name evidence="5" type="primary">gip</name>
    <name evidence="6" type="ORF">GA0071312_2328</name>
    <name evidence="5" type="ORF">HLUCCO17_02655</name>
</gene>
<evidence type="ECO:0000313" key="7">
    <source>
        <dbReference type="Proteomes" id="UP000050497"/>
    </source>
</evidence>
<reference evidence="5 7" key="1">
    <citation type="submission" date="2015-09" db="EMBL/GenBank/DDBJ databases">
        <title>Identification and resolution of microdiversity through metagenomic sequencing of parallel consortia.</title>
        <authorList>
            <person name="Nelson W.C."/>
            <person name="Romine M.F."/>
            <person name="Lindemann S.R."/>
        </authorList>
    </citation>
    <scope>NUCLEOTIDE SEQUENCE [LARGE SCALE GENOMIC DNA]</scope>
    <source>
        <strain evidence="5">HL-109</strain>
    </source>
</reference>
<accession>A0A0P8AB77</accession>
<feature type="domain" description="Xylose isomerase-like TIM barrel" evidence="4">
    <location>
        <begin position="28"/>
        <end position="262"/>
    </location>
</feature>
<evidence type="ECO:0000256" key="1">
    <source>
        <dbReference type="ARBA" id="ARBA00023235"/>
    </source>
</evidence>
<dbReference type="Proteomes" id="UP000182800">
    <property type="component" value="Unassembled WGS sequence"/>
</dbReference>
<dbReference type="RefSeq" id="WP_074445100.1">
    <property type="nucleotide sequence ID" value="NZ_FMBM01000002.1"/>
</dbReference>
<evidence type="ECO:0000256" key="2">
    <source>
        <dbReference type="PIRNR" id="PIRNR006241"/>
    </source>
</evidence>
<dbReference type="STRING" id="1653334.GA0071312_2328"/>
<dbReference type="PANTHER" id="PTHR43489:SF6">
    <property type="entry name" value="HYDROXYPYRUVATE ISOMERASE-RELATED"/>
    <property type="match status" value="1"/>
</dbReference>
<dbReference type="InterPro" id="IPR036237">
    <property type="entry name" value="Xyl_isomerase-like_sf"/>
</dbReference>
<dbReference type="OrthoDB" id="9786584at2"/>
<keyword evidence="5" id="KW-0670">Pyruvate</keyword>
<organism evidence="5 7">
    <name type="scientific">Saliniramus fredricksonii</name>
    <dbReference type="NCBI Taxonomy" id="1653334"/>
    <lineage>
        <taxon>Bacteria</taxon>
        <taxon>Pseudomonadati</taxon>
        <taxon>Pseudomonadota</taxon>
        <taxon>Alphaproteobacteria</taxon>
        <taxon>Hyphomicrobiales</taxon>
        <taxon>Salinarimonadaceae</taxon>
        <taxon>Saliniramus</taxon>
    </lineage>
</organism>
<evidence type="ECO:0000259" key="4">
    <source>
        <dbReference type="Pfam" id="PF01261"/>
    </source>
</evidence>
<dbReference type="PANTHER" id="PTHR43489">
    <property type="entry name" value="ISOMERASE"/>
    <property type="match status" value="1"/>
</dbReference>
<dbReference type="EMBL" id="FMBM01000002">
    <property type="protein sequence ID" value="SCC81390.1"/>
    <property type="molecule type" value="Genomic_DNA"/>
</dbReference>
<dbReference type="Pfam" id="PF01261">
    <property type="entry name" value="AP_endonuc_2"/>
    <property type="match status" value="1"/>
</dbReference>
<evidence type="ECO:0000313" key="5">
    <source>
        <dbReference type="EMBL" id="KPQ12489.1"/>
    </source>
</evidence>
<evidence type="ECO:0000313" key="8">
    <source>
        <dbReference type="Proteomes" id="UP000182800"/>
    </source>
</evidence>
<dbReference type="InterPro" id="IPR013022">
    <property type="entry name" value="Xyl_isomerase-like_TIM-brl"/>
</dbReference>
<dbReference type="PIRSF" id="PIRSF006241">
    <property type="entry name" value="HyI"/>
    <property type="match status" value="1"/>
</dbReference>
<dbReference type="GO" id="GO:0008903">
    <property type="term" value="F:hydroxypyruvate isomerase activity"/>
    <property type="evidence" value="ECO:0007669"/>
    <property type="project" value="TreeGrafter"/>
</dbReference>
<protein>
    <submittedName>
        <fullName evidence="5 6">Hydroxypyruvate isomerase</fullName>
    </submittedName>
</protein>
<name>A0A0P8AB77_9HYPH</name>
<evidence type="ECO:0000313" key="6">
    <source>
        <dbReference type="EMBL" id="SCC81390.1"/>
    </source>
</evidence>
<feature type="active site" description="Proton donor/acceptor" evidence="3">
    <location>
        <position position="246"/>
    </location>
</feature>
<evidence type="ECO:0000256" key="3">
    <source>
        <dbReference type="PIRSR" id="PIRSR006241-50"/>
    </source>
</evidence>
<dbReference type="GO" id="GO:0046487">
    <property type="term" value="P:glyoxylate metabolic process"/>
    <property type="evidence" value="ECO:0007669"/>
    <property type="project" value="TreeGrafter"/>
</dbReference>
<comment type="similarity">
    <text evidence="2">Belongs to the hyi family.</text>
</comment>
<dbReference type="Proteomes" id="UP000050497">
    <property type="component" value="Unassembled WGS sequence"/>
</dbReference>
<feature type="active site" description="Proton donor/acceptor" evidence="3">
    <location>
        <position position="149"/>
    </location>
</feature>
<comment type="caution">
    <text evidence="5">The sequence shown here is derived from an EMBL/GenBank/DDBJ whole genome shotgun (WGS) entry which is preliminary data.</text>
</comment>
<dbReference type="Gene3D" id="3.20.20.150">
    <property type="entry name" value="Divalent-metal-dependent TIM barrel enzymes"/>
    <property type="match status" value="1"/>
</dbReference>
<reference evidence="6 8" key="2">
    <citation type="submission" date="2016-08" db="EMBL/GenBank/DDBJ databases">
        <authorList>
            <person name="Varghese N."/>
            <person name="Submissions Spin"/>
        </authorList>
    </citation>
    <scope>NUCLEOTIDE SEQUENCE [LARGE SCALE GENOMIC DNA]</scope>
    <source>
        <strain evidence="6 8">HL-109</strain>
    </source>
</reference>